<feature type="domain" description="NAB" evidence="4">
    <location>
        <begin position="1"/>
        <end position="59"/>
    </location>
</feature>
<protein>
    <submittedName>
        <fullName evidence="6">Golgin subfamily B member 1</fullName>
    </submittedName>
</protein>
<dbReference type="Gene3D" id="1.10.287.1490">
    <property type="match status" value="3"/>
</dbReference>
<sequence>MEQVEGTKTDVEKRVERILKLIKRRNRVKKEPELVGLVEDFHKQYQALYAQYDQLRRESSKKADDGKGNESCSYCASSSDSEYYSSEDIEINTNLELNNNRSSHRRMADKTKEEIESANVEVADLKNQLASKTEEKEALTSDHLAALSKIQEIETINRDLRKEVDEKEKRLAALGKVHQGRVTELEERLTGLKTELESLHHQKRDLEDQLDGKTAESKQQEKTNKALYSEFELIPKEEGDAVTKLMKQIKDNENNLMSKIEDSMAQVSNLKKEVDYLRAQKYAAEGSIAGKSSESFDQENVMRQELDSLRSQKTESEILLETKSKEISQYLIQVKSLKEELARKRAVEQITIEQKEGLQVQLMDLESEVDTLRRQKNISEDEVWSNTREINQLREEKGNLQAKILELETLFRERGLELSAVLEDSKSIKIKVNAQIRTLNAEVELLQQKLDTLKMEKSQLELQIADQQRITKEREEAINKSTEESNSKVVRRWSSGSTLNSQVLERKMEELAEEFRKKVEDNIRLLYQRIKVAEKIHFENKETHKKIKERLEQENGALEEKLANYEAEFRKLRDTMEPGKTALSDLTSAVNELEDEGNSLTRISNVTDELVSANDCEQLKGNVDLAVAELNKEKEESLEAKLREQGEEKLNLIKAVSGLENRVGELEKIMKDKDETLLGLQEEKREAIRQLCLLIDYHRCRCDYLKEFISKLIVRSQKKTEMTKHRFRESIKSFFGHHVDPEKDEQLKGSKIEIDDKVKKILKLIKDEEAEENGGISIANSNKEPLVQLIEDFHKHYQNLYAQYDHLTGELRKKVHGKREKDASSSSSSDSDSDYSSKDGGSKNGQLESEFQKIAEGIKQELEMAKMEIAELKRKLTATNEEKDALHSENLASLSKLQEAEEIVRNLKLESERSESEKSKLVVETEELRLKLDTAGKIEAEVNQRLEDLNREKDNLILEKETAVKRIEDGEKFTEDLRREVDQLKEENITLKQEVESVRGEVSNVQQQLESAEQQVSELSHSLNATVEDNKSLNLELSKVSNEIQQAQGTIQQLMAEMSQSKDEIGEKERELLTLKELHEVHGNQSSAQIKELEAQVTSLELELASLRATNRDLEVQIENKAAEVKQMGEQKIGLQSQISELEMMSKKREDELLILTKKFADNEKESLSRVENLTVQINNLLVDMESVRTQKSQLEEHIVFKSDEASNQVKSLMDQINRLQQELEFLHSQKAELEMQLERKTQAISDYAIEIEKAKEEIVSKTEDQQRVLQEKEGLVAETKDLEFEVSSLKNQKGELEQELRTKIEENGQLREEKVGLQGQIFELEKTLAETGLEFTALQEKHASAENELREEKVGLQGQIFELEKKLAERGLEFTALQEKHATAENEASSQLIALQDQVNNLQQELDSLRTQRNELELQLEREKQESSERISEMENQKLENGQLREEKVGLQGQIFEFEKTLAERGLEFTALQEKHVSVENEASSQLTALEVQVKNLKQELDSLQTQRNELELQLEREKQESAERLSEIENQKLENGQLREKKVGLEDQIFELEKKLAERGLEFTALQEKHVSAENEASSQLTALEVQVKNLKQELDSLQTQRNELELHLEREKQESSERLSEMENQKLENGQLREKKVGLEDQIFELEKTLAERGLEFTALQEKHVSAENEASSQLTALEVQVKNLKQELDSLQTQRNELELQLEREKQESSERHSEMENQKLENGRLREEKVGLEDQIFELEKKLAERGLEFTALQEKHVSAENEASSQLTALEVQVKNLKQELDSLQTQRNELELHLEREKQESSERLSEMENQKLENGQLREEKVGLQGQILELEKTLAERGLEFTALQEKHASTENETSSQLTALVVQVNNLQQELDSLQTQRNELELHLEREKQESSERLTEMENQKSELESQINNQQRMLEEQGEAHKKLAEEYKQVETLYQECRANLEAVERKIDEMSEEFHRTIESKSQMAADLKQMVEDLQRDLEAKGVEKNDFINQIIDHQRMLKEKEDARNKLSEEYKQLETSFQDCKVIIEVTERKMQEMAGEHNMNVQSKDQIVADLEQIIDDLKSDLEMKVDELNTLVENVRTIEVKLRLSNQKLRVTEQLLTEKEESFRKAEAKFLEEQRILEDRITTLSGTIAANQEAHCRMITDIAENVNSTLTGFEAVIQNLEEGYGNYEHCVEETSKELRIAKHWVAETKSEKKRLINEVTSLIAQLKDQKERESMLRERVEKLQTKADKEEGERENLIKAVKHLEKKVEFLETVMKEKDRGILGLGEEKREAIRQLCVWIDYHRSRCDDLREILSKTTRVQRAT</sequence>
<evidence type="ECO:0000256" key="3">
    <source>
        <dbReference type="SAM" id="MobiDB-lite"/>
    </source>
</evidence>
<feature type="coiled-coil region" evidence="2">
    <location>
        <begin position="2069"/>
        <end position="2131"/>
    </location>
</feature>
<dbReference type="PROSITE" id="PS51774">
    <property type="entry name" value="NAB"/>
    <property type="match status" value="2"/>
</dbReference>
<proteinExistence type="predicted"/>
<evidence type="ECO:0000313" key="6">
    <source>
        <dbReference type="RefSeq" id="XP_017972636.1"/>
    </source>
</evidence>
<dbReference type="PANTHER" id="PTHR47357">
    <property type="entry name" value="COP1-INTERACTIVE PROTEIN 1"/>
    <property type="match status" value="1"/>
</dbReference>
<accession>A0AB32W1E3</accession>
<evidence type="ECO:0000256" key="1">
    <source>
        <dbReference type="ARBA" id="ARBA00023054"/>
    </source>
</evidence>
<feature type="region of interest" description="Disordered" evidence="3">
    <location>
        <begin position="813"/>
        <end position="848"/>
    </location>
</feature>
<feature type="coiled-coil region" evidence="2">
    <location>
        <begin position="855"/>
        <end position="1131"/>
    </location>
</feature>
<organism evidence="5 6">
    <name type="scientific">Theobroma cacao</name>
    <name type="common">Cacao</name>
    <name type="synonym">Cocoa</name>
    <dbReference type="NCBI Taxonomy" id="3641"/>
    <lineage>
        <taxon>Eukaryota</taxon>
        <taxon>Viridiplantae</taxon>
        <taxon>Streptophyta</taxon>
        <taxon>Embryophyta</taxon>
        <taxon>Tracheophyta</taxon>
        <taxon>Spermatophyta</taxon>
        <taxon>Magnoliopsida</taxon>
        <taxon>eudicotyledons</taxon>
        <taxon>Gunneridae</taxon>
        <taxon>Pentapetalae</taxon>
        <taxon>rosids</taxon>
        <taxon>malvids</taxon>
        <taxon>Malvales</taxon>
        <taxon>Malvaceae</taxon>
        <taxon>Byttnerioideae</taxon>
        <taxon>Theobroma</taxon>
    </lineage>
</organism>
<evidence type="ECO:0000313" key="5">
    <source>
        <dbReference type="Proteomes" id="UP000694886"/>
    </source>
</evidence>
<feature type="coiled-coil region" evidence="2">
    <location>
        <begin position="501"/>
        <end position="575"/>
    </location>
</feature>
<dbReference type="RefSeq" id="XP_017972636.1">
    <property type="nucleotide sequence ID" value="XM_018117147.1"/>
</dbReference>
<keyword evidence="1 2" id="KW-0175">Coiled coil</keyword>
<dbReference type="GeneID" id="18606657"/>
<name>A0AB32W1E3_THECC</name>
<feature type="coiled-coil region" evidence="2">
    <location>
        <begin position="2207"/>
        <end position="2276"/>
    </location>
</feature>
<dbReference type="Gramene" id="Tc03v2_t024510.1">
    <property type="protein sequence ID" value="Tc03v2_p024510.1"/>
    <property type="gene ID" value="Tc03v2_g024510"/>
</dbReference>
<gene>
    <name evidence="6" type="primary">LOC18606657</name>
</gene>
<feature type="coiled-coil region" evidence="2">
    <location>
        <begin position="616"/>
        <end position="690"/>
    </location>
</feature>
<dbReference type="GO" id="GO:0003779">
    <property type="term" value="F:actin binding"/>
    <property type="evidence" value="ECO:0007669"/>
    <property type="project" value="InterPro"/>
</dbReference>
<feature type="coiled-coil region" evidence="2">
    <location>
        <begin position="1171"/>
        <end position="1455"/>
    </location>
</feature>
<feature type="coiled-coil region" evidence="2">
    <location>
        <begin position="320"/>
        <end position="470"/>
    </location>
</feature>
<feature type="coiled-coil region" evidence="2">
    <location>
        <begin position="1868"/>
        <end position="2036"/>
    </location>
</feature>
<dbReference type="InterPro" id="IPR011684">
    <property type="entry name" value="NAB"/>
</dbReference>
<dbReference type="Proteomes" id="UP000694886">
    <property type="component" value="Chromosome 3"/>
</dbReference>
<feature type="region of interest" description="Disordered" evidence="3">
    <location>
        <begin position="1706"/>
        <end position="1728"/>
    </location>
</feature>
<dbReference type="KEGG" id="tcc:18606657"/>
<dbReference type="PANTHER" id="PTHR47357:SF1">
    <property type="entry name" value="SPINDLE POLE BODY COMPONENT 110"/>
    <property type="match status" value="1"/>
</dbReference>
<reference evidence="5" key="1">
    <citation type="journal article" date="1997" name="Nucleic Acids Res.">
        <title>tRNAscan-SE: a program for improved detection of transfer RNA genes in genomic sequence.</title>
        <authorList>
            <person name="Lowe T.M."/>
            <person name="Eddy S.R."/>
        </authorList>
    </citation>
    <scope>NUCLEOTIDE SEQUENCE [LARGE SCALE GENOMIC DNA]</scope>
    <source>
        <strain evidence="5">r\B97-61/B2</strain>
    </source>
</reference>
<dbReference type="Pfam" id="PF07765">
    <property type="entry name" value="KIP1"/>
    <property type="match status" value="2"/>
</dbReference>
<evidence type="ECO:0000256" key="2">
    <source>
        <dbReference type="SAM" id="Coils"/>
    </source>
</evidence>
<feature type="region of interest" description="Disordered" evidence="3">
    <location>
        <begin position="199"/>
        <end position="224"/>
    </location>
</feature>
<evidence type="ECO:0000259" key="4">
    <source>
        <dbReference type="PROSITE" id="PS51774"/>
    </source>
</evidence>
<feature type="domain" description="NAB" evidence="4">
    <location>
        <begin position="731"/>
        <end position="811"/>
    </location>
</feature>
<reference evidence="6" key="2">
    <citation type="submission" date="2025-08" db="UniProtKB">
        <authorList>
            <consortium name="RefSeq"/>
        </authorList>
    </citation>
    <scope>IDENTIFICATION</scope>
</reference>